<sequence length="393" mass="44451">MDATTANSVLNMTAKIIVDLLWGEVQEGEWGMVVEIMENVMNAAHAVIQHVDVMPSIVIAVKQLLHLPNAARPHWMPMIEWMDKLVAHHAWARNGRIVCTEYKFGMESNDNEEVLQQPKDVSAVGDEMRGEEILDMKMDEDEDDVEYMRQQKEQAKGKKRVDYMEGETLLGKRKVELDLDEGSNHGWAQMHGSTTQMTMTQPMLAHRPHRRMIVAKKVTVMPWPKQMTKAQQAEQCRQLQECRDNIKPEDKDFMGEAGTSSHAVLGGSSTSNMMTIPTSTAVPTPTTPLTPIPTHFKCQKGSPGKSTCRCMLDMHWPQSSLCVEFRVLLLHVPVLQEKVQTSRTKKRAVSILHLPTKCVKSIRCALYVTTANHTTMALEVLTVTEPHHENVWQ</sequence>
<gene>
    <name evidence="1" type="ORF">PAXRUDRAFT_144062</name>
</gene>
<protein>
    <submittedName>
        <fullName evidence="1">Uncharacterized protein</fullName>
    </submittedName>
</protein>
<dbReference type="InParanoid" id="A0A0D0DW08"/>
<dbReference type="EMBL" id="KN825147">
    <property type="protein sequence ID" value="KIK93876.1"/>
    <property type="molecule type" value="Genomic_DNA"/>
</dbReference>
<dbReference type="AlphaFoldDB" id="A0A0D0DW08"/>
<reference evidence="2" key="2">
    <citation type="submission" date="2015-01" db="EMBL/GenBank/DDBJ databases">
        <title>Evolutionary Origins and Diversification of the Mycorrhizal Mutualists.</title>
        <authorList>
            <consortium name="DOE Joint Genome Institute"/>
            <consortium name="Mycorrhizal Genomics Consortium"/>
            <person name="Kohler A."/>
            <person name="Kuo A."/>
            <person name="Nagy L.G."/>
            <person name="Floudas D."/>
            <person name="Copeland A."/>
            <person name="Barry K.W."/>
            <person name="Cichocki N."/>
            <person name="Veneault-Fourrey C."/>
            <person name="LaButti K."/>
            <person name="Lindquist E.A."/>
            <person name="Lipzen A."/>
            <person name="Lundell T."/>
            <person name="Morin E."/>
            <person name="Murat C."/>
            <person name="Riley R."/>
            <person name="Ohm R."/>
            <person name="Sun H."/>
            <person name="Tunlid A."/>
            <person name="Henrissat B."/>
            <person name="Grigoriev I.V."/>
            <person name="Hibbett D.S."/>
            <person name="Martin F."/>
        </authorList>
    </citation>
    <scope>NUCLEOTIDE SEQUENCE [LARGE SCALE GENOMIC DNA]</scope>
    <source>
        <strain evidence="2">Ve08.2h10</strain>
    </source>
</reference>
<dbReference type="HOGENOM" id="CLU_067979_0_0_1"/>
<proteinExistence type="predicted"/>
<reference evidence="1 2" key="1">
    <citation type="submission" date="2014-04" db="EMBL/GenBank/DDBJ databases">
        <authorList>
            <consortium name="DOE Joint Genome Institute"/>
            <person name="Kuo A."/>
            <person name="Kohler A."/>
            <person name="Jargeat P."/>
            <person name="Nagy L.G."/>
            <person name="Floudas D."/>
            <person name="Copeland A."/>
            <person name="Barry K.W."/>
            <person name="Cichocki N."/>
            <person name="Veneault-Fourrey C."/>
            <person name="LaButti K."/>
            <person name="Lindquist E.A."/>
            <person name="Lipzen A."/>
            <person name="Lundell T."/>
            <person name="Morin E."/>
            <person name="Murat C."/>
            <person name="Sun H."/>
            <person name="Tunlid A."/>
            <person name="Henrissat B."/>
            <person name="Grigoriev I.V."/>
            <person name="Hibbett D.S."/>
            <person name="Martin F."/>
            <person name="Nordberg H.P."/>
            <person name="Cantor M.N."/>
            <person name="Hua S.X."/>
        </authorList>
    </citation>
    <scope>NUCLEOTIDE SEQUENCE [LARGE SCALE GENOMIC DNA]</scope>
    <source>
        <strain evidence="1 2">Ve08.2h10</strain>
    </source>
</reference>
<name>A0A0D0DW08_9AGAM</name>
<organism evidence="1 2">
    <name type="scientific">Paxillus rubicundulus Ve08.2h10</name>
    <dbReference type="NCBI Taxonomy" id="930991"/>
    <lineage>
        <taxon>Eukaryota</taxon>
        <taxon>Fungi</taxon>
        <taxon>Dikarya</taxon>
        <taxon>Basidiomycota</taxon>
        <taxon>Agaricomycotina</taxon>
        <taxon>Agaricomycetes</taxon>
        <taxon>Agaricomycetidae</taxon>
        <taxon>Boletales</taxon>
        <taxon>Paxilineae</taxon>
        <taxon>Paxillaceae</taxon>
        <taxon>Paxillus</taxon>
    </lineage>
</organism>
<evidence type="ECO:0000313" key="1">
    <source>
        <dbReference type="EMBL" id="KIK93876.1"/>
    </source>
</evidence>
<dbReference type="Proteomes" id="UP000054538">
    <property type="component" value="Unassembled WGS sequence"/>
</dbReference>
<evidence type="ECO:0000313" key="2">
    <source>
        <dbReference type="Proteomes" id="UP000054538"/>
    </source>
</evidence>
<keyword evidence="2" id="KW-1185">Reference proteome</keyword>
<accession>A0A0D0DW08</accession>